<dbReference type="OrthoDB" id="434986at2759"/>
<dbReference type="InterPro" id="IPR013328">
    <property type="entry name" value="6PGD_dom2"/>
</dbReference>
<feature type="domain" description="6-phosphogluconate dehydrogenase C-terminal" evidence="2">
    <location>
        <begin position="38"/>
        <end position="113"/>
    </location>
</feature>
<feature type="compositionally biased region" description="Low complexity" evidence="1">
    <location>
        <begin position="21"/>
        <end position="46"/>
    </location>
</feature>
<dbReference type="Proteomes" id="UP001152300">
    <property type="component" value="Unassembled WGS sequence"/>
</dbReference>
<proteinExistence type="predicted"/>
<dbReference type="Pfam" id="PF00393">
    <property type="entry name" value="6PGD"/>
    <property type="match status" value="1"/>
</dbReference>
<dbReference type="Gene3D" id="1.10.1040.10">
    <property type="entry name" value="N-(1-d-carboxylethyl)-l-norvaline Dehydrogenase, domain 2"/>
    <property type="match status" value="1"/>
</dbReference>
<keyword evidence="4" id="KW-1185">Reference proteome</keyword>
<comment type="caution">
    <text evidence="3">The sequence shown here is derived from an EMBL/GenBank/DDBJ whole genome shotgun (WGS) entry which is preliminary data.</text>
</comment>
<accession>A0A9X0DLP7</accession>
<dbReference type="InterPro" id="IPR008927">
    <property type="entry name" value="6-PGluconate_DH-like_C_sf"/>
</dbReference>
<dbReference type="GO" id="GO:0006098">
    <property type="term" value="P:pentose-phosphate shunt"/>
    <property type="evidence" value="ECO:0007669"/>
    <property type="project" value="InterPro"/>
</dbReference>
<evidence type="ECO:0000313" key="3">
    <source>
        <dbReference type="EMBL" id="KAJ8067669.1"/>
    </source>
</evidence>
<dbReference type="SUPFAM" id="SSF48179">
    <property type="entry name" value="6-phosphogluconate dehydrogenase C-terminal domain-like"/>
    <property type="match status" value="1"/>
</dbReference>
<dbReference type="AlphaFoldDB" id="A0A9X0DLP7"/>
<evidence type="ECO:0000259" key="2">
    <source>
        <dbReference type="Pfam" id="PF00393"/>
    </source>
</evidence>
<dbReference type="EMBL" id="JAPEIS010000003">
    <property type="protein sequence ID" value="KAJ8067669.1"/>
    <property type="molecule type" value="Genomic_DNA"/>
</dbReference>
<evidence type="ECO:0000256" key="1">
    <source>
        <dbReference type="SAM" id="MobiDB-lite"/>
    </source>
</evidence>
<dbReference type="InterPro" id="IPR006114">
    <property type="entry name" value="6PGDH_C"/>
</dbReference>
<feature type="region of interest" description="Disordered" evidence="1">
    <location>
        <begin position="1"/>
        <end position="46"/>
    </location>
</feature>
<organism evidence="3 4">
    <name type="scientific">Sclerotinia nivalis</name>
    <dbReference type="NCBI Taxonomy" id="352851"/>
    <lineage>
        <taxon>Eukaryota</taxon>
        <taxon>Fungi</taxon>
        <taxon>Dikarya</taxon>
        <taxon>Ascomycota</taxon>
        <taxon>Pezizomycotina</taxon>
        <taxon>Leotiomycetes</taxon>
        <taxon>Helotiales</taxon>
        <taxon>Sclerotiniaceae</taxon>
        <taxon>Sclerotinia</taxon>
    </lineage>
</organism>
<feature type="compositionally biased region" description="Basic residues" evidence="1">
    <location>
        <begin position="1"/>
        <end position="18"/>
    </location>
</feature>
<evidence type="ECO:0000313" key="4">
    <source>
        <dbReference type="Proteomes" id="UP001152300"/>
    </source>
</evidence>
<protein>
    <recommendedName>
        <fullName evidence="2">6-phosphogluconate dehydrogenase C-terminal domain-containing protein</fullName>
    </recommendedName>
</protein>
<dbReference type="GO" id="GO:0004616">
    <property type="term" value="F:phosphogluconate dehydrogenase (decarboxylating) activity"/>
    <property type="evidence" value="ECO:0007669"/>
    <property type="project" value="InterPro"/>
</dbReference>
<name>A0A9X0DLP7_9HELO</name>
<reference evidence="3" key="1">
    <citation type="submission" date="2022-11" db="EMBL/GenBank/DDBJ databases">
        <title>Genome Resource of Sclerotinia nivalis Strain SnTB1, a Plant Pathogen Isolated from American Ginseng.</title>
        <authorList>
            <person name="Fan S."/>
        </authorList>
    </citation>
    <scope>NUCLEOTIDE SEQUENCE</scope>
    <source>
        <strain evidence="3">SnTB1</strain>
    </source>
</reference>
<gene>
    <name evidence="3" type="ORF">OCU04_003276</name>
</gene>
<sequence>MEHKFHQHRPNLARRLHNPKSTNLHPPLSNLLSPSHSTSSTPDPLSAPSIISALTTGFAPLKRTTSLSVHYNAITPSMSATLEYLKYTGNMELPTQFYEAELNYFGRHMFESKRFDEK</sequence>